<reference evidence="5 6" key="1">
    <citation type="submission" date="2019-04" db="EMBL/GenBank/DDBJ databases">
        <authorList>
            <person name="Feng G."/>
            <person name="Zhu H."/>
        </authorList>
    </citation>
    <scope>NUCLEOTIDE SEQUENCE [LARGE SCALE GENOMIC DNA]</scope>
    <source>
        <strain evidence="5 6">6HR-1</strain>
    </source>
</reference>
<dbReference type="SMART" id="SM00345">
    <property type="entry name" value="HTH_GNTR"/>
    <property type="match status" value="1"/>
</dbReference>
<dbReference type="SMART" id="SM00895">
    <property type="entry name" value="FCD"/>
    <property type="match status" value="1"/>
</dbReference>
<dbReference type="Gene3D" id="1.20.120.530">
    <property type="entry name" value="GntR ligand-binding domain-like"/>
    <property type="match status" value="1"/>
</dbReference>
<dbReference type="Proteomes" id="UP000297535">
    <property type="component" value="Unassembled WGS sequence"/>
</dbReference>
<keyword evidence="6" id="KW-1185">Reference proteome</keyword>
<dbReference type="EMBL" id="SRLB01000013">
    <property type="protein sequence ID" value="TGD97769.1"/>
    <property type="molecule type" value="Genomic_DNA"/>
</dbReference>
<keyword evidence="2" id="KW-0238">DNA-binding</keyword>
<dbReference type="SUPFAM" id="SSF48008">
    <property type="entry name" value="GntR ligand-binding domain-like"/>
    <property type="match status" value="1"/>
</dbReference>
<protein>
    <submittedName>
        <fullName evidence="5">GntR family transcriptional regulator</fullName>
    </submittedName>
</protein>
<dbReference type="GO" id="GO:0003677">
    <property type="term" value="F:DNA binding"/>
    <property type="evidence" value="ECO:0007669"/>
    <property type="project" value="UniProtKB-KW"/>
</dbReference>
<comment type="caution">
    <text evidence="5">The sequence shown here is derived from an EMBL/GenBank/DDBJ whole genome shotgun (WGS) entry which is preliminary data.</text>
</comment>
<proteinExistence type="predicted"/>
<dbReference type="InterPro" id="IPR008920">
    <property type="entry name" value="TF_FadR/GntR_C"/>
</dbReference>
<dbReference type="GO" id="GO:0003700">
    <property type="term" value="F:DNA-binding transcription factor activity"/>
    <property type="evidence" value="ECO:0007669"/>
    <property type="project" value="InterPro"/>
</dbReference>
<dbReference type="InterPro" id="IPR000524">
    <property type="entry name" value="Tscrpt_reg_HTH_GntR"/>
</dbReference>
<gene>
    <name evidence="5" type="ORF">EU555_19320</name>
</gene>
<evidence type="ECO:0000256" key="3">
    <source>
        <dbReference type="ARBA" id="ARBA00023163"/>
    </source>
</evidence>
<dbReference type="OrthoDB" id="7192778at2"/>
<dbReference type="Gene3D" id="1.10.10.10">
    <property type="entry name" value="Winged helix-like DNA-binding domain superfamily/Winged helix DNA-binding domain"/>
    <property type="match status" value="1"/>
</dbReference>
<evidence type="ECO:0000313" key="5">
    <source>
        <dbReference type="EMBL" id="TGD97769.1"/>
    </source>
</evidence>
<evidence type="ECO:0000256" key="1">
    <source>
        <dbReference type="ARBA" id="ARBA00023015"/>
    </source>
</evidence>
<dbReference type="InterPro" id="IPR036390">
    <property type="entry name" value="WH_DNA-bd_sf"/>
</dbReference>
<dbReference type="PROSITE" id="PS50949">
    <property type="entry name" value="HTH_GNTR"/>
    <property type="match status" value="1"/>
</dbReference>
<dbReference type="InterPro" id="IPR036388">
    <property type="entry name" value="WH-like_DNA-bd_sf"/>
</dbReference>
<accession>A0A4Z0NMH8</accession>
<dbReference type="InterPro" id="IPR011711">
    <property type="entry name" value="GntR_C"/>
</dbReference>
<keyword evidence="1" id="KW-0805">Transcription regulation</keyword>
<organism evidence="5 6">
    <name type="scientific">Methylobacterium nonmethylotrophicum</name>
    <dbReference type="NCBI Taxonomy" id="1141884"/>
    <lineage>
        <taxon>Bacteria</taxon>
        <taxon>Pseudomonadati</taxon>
        <taxon>Pseudomonadota</taxon>
        <taxon>Alphaproteobacteria</taxon>
        <taxon>Hyphomicrobiales</taxon>
        <taxon>Methylobacteriaceae</taxon>
        <taxon>Methylobacterium</taxon>
    </lineage>
</organism>
<evidence type="ECO:0000313" key="6">
    <source>
        <dbReference type="Proteomes" id="UP000297535"/>
    </source>
</evidence>
<dbReference type="RefSeq" id="WP_135416841.1">
    <property type="nucleotide sequence ID" value="NZ_SRLB01000013.1"/>
</dbReference>
<dbReference type="Pfam" id="PF00392">
    <property type="entry name" value="GntR"/>
    <property type="match status" value="1"/>
</dbReference>
<keyword evidence="3" id="KW-0804">Transcription</keyword>
<evidence type="ECO:0000256" key="2">
    <source>
        <dbReference type="ARBA" id="ARBA00023125"/>
    </source>
</evidence>
<dbReference type="Pfam" id="PF07729">
    <property type="entry name" value="FCD"/>
    <property type="match status" value="1"/>
</dbReference>
<dbReference type="PANTHER" id="PTHR43537:SF5">
    <property type="entry name" value="UXU OPERON TRANSCRIPTIONAL REGULATOR"/>
    <property type="match status" value="1"/>
</dbReference>
<feature type="domain" description="HTH gntR-type" evidence="4">
    <location>
        <begin position="2"/>
        <end position="68"/>
    </location>
</feature>
<evidence type="ECO:0000259" key="4">
    <source>
        <dbReference type="PROSITE" id="PS50949"/>
    </source>
</evidence>
<sequence>MGRRQDRAYGLLHRQLVDGYYRPGFHLREEPLARAFGLSRTPIRAALRRLVEDGLATDAGHGIHVAEWSESDIAETFRLRMLLEPHATELAVQRGGAALVEHLEAGNAAMAKAIAENDEESIGTAQEASRDFHHALIAFSGSPRLQSMLTTLIDVPVMAWSFLYSLTELKQSVHHHRDITFAACVGDGDLGRRAMQLHLRMTYARALEHRASRSRGSAAGER</sequence>
<dbReference type="SUPFAM" id="SSF46785">
    <property type="entry name" value="Winged helix' DNA-binding domain"/>
    <property type="match status" value="1"/>
</dbReference>
<dbReference type="PANTHER" id="PTHR43537">
    <property type="entry name" value="TRANSCRIPTIONAL REGULATOR, GNTR FAMILY"/>
    <property type="match status" value="1"/>
</dbReference>
<name>A0A4Z0NMH8_9HYPH</name>
<dbReference type="AlphaFoldDB" id="A0A4Z0NMH8"/>